<keyword evidence="7" id="KW-1185">Reference proteome</keyword>
<dbReference type="PANTHER" id="PTHR32071:SF120">
    <property type="entry name" value="TRANSCRIPTIONAL REGULATOR-RELATED"/>
    <property type="match status" value="1"/>
</dbReference>
<keyword evidence="4" id="KW-0804">Transcription</keyword>
<accession>A0A931GCD6</accession>
<dbReference type="InterPro" id="IPR009057">
    <property type="entry name" value="Homeodomain-like_sf"/>
</dbReference>
<dbReference type="EMBL" id="JACFYX010000018">
    <property type="protein sequence ID" value="MBG0836982.1"/>
    <property type="molecule type" value="Genomic_DNA"/>
</dbReference>
<dbReference type="Pfam" id="PF02954">
    <property type="entry name" value="HTH_8"/>
    <property type="match status" value="1"/>
</dbReference>
<dbReference type="InterPro" id="IPR058031">
    <property type="entry name" value="AAA_lid_NorR"/>
</dbReference>
<dbReference type="Pfam" id="PF14532">
    <property type="entry name" value="Sigma54_activ_2"/>
    <property type="match status" value="1"/>
</dbReference>
<dbReference type="GO" id="GO:0043565">
    <property type="term" value="F:sequence-specific DNA binding"/>
    <property type="evidence" value="ECO:0007669"/>
    <property type="project" value="InterPro"/>
</dbReference>
<evidence type="ECO:0000313" key="6">
    <source>
        <dbReference type="EMBL" id="MBG0836982.1"/>
    </source>
</evidence>
<dbReference type="PANTHER" id="PTHR32071">
    <property type="entry name" value="TRANSCRIPTIONAL REGULATORY PROTEIN"/>
    <property type="match status" value="1"/>
</dbReference>
<dbReference type="InterPro" id="IPR002078">
    <property type="entry name" value="Sigma_54_int"/>
</dbReference>
<dbReference type="Pfam" id="PF25601">
    <property type="entry name" value="AAA_lid_14"/>
    <property type="match status" value="1"/>
</dbReference>
<dbReference type="SUPFAM" id="SSF46689">
    <property type="entry name" value="Homeodomain-like"/>
    <property type="match status" value="1"/>
</dbReference>
<dbReference type="PRINTS" id="PR01590">
    <property type="entry name" value="HTHFIS"/>
</dbReference>
<evidence type="ECO:0000313" key="7">
    <source>
        <dbReference type="Proteomes" id="UP000596932"/>
    </source>
</evidence>
<name>A0A931GCD6_9PSED</name>
<dbReference type="InterPro" id="IPR025944">
    <property type="entry name" value="Sigma_54_int_dom_CS"/>
</dbReference>
<reference evidence="6" key="1">
    <citation type="submission" date="2020-07" db="EMBL/GenBank/DDBJ databases">
        <title>Pseudomonas chaetoceroseae sp. nov., a new member of the Pseudomonas oleovorans group isolated from a culture of Chaetoceros calcitrans.</title>
        <authorList>
            <person name="Girard L."/>
            <person name="Lood C."/>
            <person name="De Mot R."/>
            <person name="Baudart J."/>
        </authorList>
    </citation>
    <scope>NUCLEOTIDE SEQUENCE</scope>
    <source>
        <strain evidence="6">536</strain>
    </source>
</reference>
<dbReference type="InterPro" id="IPR027417">
    <property type="entry name" value="P-loop_NTPase"/>
</dbReference>
<gene>
    <name evidence="6" type="ORF">H3221_17860</name>
</gene>
<evidence type="ECO:0000256" key="1">
    <source>
        <dbReference type="ARBA" id="ARBA00022741"/>
    </source>
</evidence>
<dbReference type="SUPFAM" id="SSF52540">
    <property type="entry name" value="P-loop containing nucleoside triphosphate hydrolases"/>
    <property type="match status" value="1"/>
</dbReference>
<dbReference type="PROSITE" id="PS00688">
    <property type="entry name" value="SIGMA54_INTERACT_3"/>
    <property type="match status" value="1"/>
</dbReference>
<dbReference type="Proteomes" id="UP000596932">
    <property type="component" value="Unassembled WGS sequence"/>
</dbReference>
<protein>
    <submittedName>
        <fullName evidence="6">Sigma-54-dependent Fis family transcriptional regulator</fullName>
    </submittedName>
</protein>
<keyword evidence="1" id="KW-0547">Nucleotide-binding</keyword>
<dbReference type="InterPro" id="IPR002197">
    <property type="entry name" value="HTH_Fis"/>
</dbReference>
<evidence type="ECO:0000256" key="3">
    <source>
        <dbReference type="ARBA" id="ARBA00023015"/>
    </source>
</evidence>
<evidence type="ECO:0000256" key="4">
    <source>
        <dbReference type="ARBA" id="ARBA00023163"/>
    </source>
</evidence>
<dbReference type="AlphaFoldDB" id="A0A931GCD6"/>
<organism evidence="6 7">
    <name type="scientific">Pseudomonas chaetocerotis</name>
    <dbReference type="NCBI Taxonomy" id="2758695"/>
    <lineage>
        <taxon>Bacteria</taxon>
        <taxon>Pseudomonadati</taxon>
        <taxon>Pseudomonadota</taxon>
        <taxon>Gammaproteobacteria</taxon>
        <taxon>Pseudomonadales</taxon>
        <taxon>Pseudomonadaceae</taxon>
        <taxon>Pseudomonas</taxon>
    </lineage>
</organism>
<dbReference type="GO" id="GO:0006355">
    <property type="term" value="P:regulation of DNA-templated transcription"/>
    <property type="evidence" value="ECO:0007669"/>
    <property type="project" value="InterPro"/>
</dbReference>
<dbReference type="PROSITE" id="PS50045">
    <property type="entry name" value="SIGMA54_INTERACT_4"/>
    <property type="match status" value="1"/>
</dbReference>
<keyword evidence="3" id="KW-0805">Transcription regulation</keyword>
<dbReference type="GO" id="GO:0005524">
    <property type="term" value="F:ATP binding"/>
    <property type="evidence" value="ECO:0007669"/>
    <property type="project" value="UniProtKB-KW"/>
</dbReference>
<dbReference type="Gene3D" id="1.10.10.60">
    <property type="entry name" value="Homeodomain-like"/>
    <property type="match status" value="1"/>
</dbReference>
<dbReference type="Gene3D" id="3.40.50.300">
    <property type="entry name" value="P-loop containing nucleotide triphosphate hydrolases"/>
    <property type="match status" value="1"/>
</dbReference>
<evidence type="ECO:0000256" key="2">
    <source>
        <dbReference type="ARBA" id="ARBA00022840"/>
    </source>
</evidence>
<sequence>MLEAVSVASRQLLMLDPFEACEALFQPLQAAGWTVQRCTPETLNGHAGDALLLYLDQQPGHVLLKQLQLTKLGCIVLADAERLMQVGSDELVGEWCFAALTWPVEMPRLLETLQQAQAATRLRRLKNDGRHAPQFLGNCAAARSLRRQLDRLSHTDGPLFVSGERGSGKHLLARLLHQRSSFSAQAMRAIDCSEPLDGAALAASSITSVLLENASRLSEMDQQRLLDYLQRNPQAHLLTLDRGELVQALHQGCFRRDLFHRLAAQQLQTPNLREHPGDLSLLAEHFAKQHGAMIGRHHRRFSEEAIDAMISHPWPGNVRELRNRVIRALVRAQGRQILAADLGLRRAQASIDAPVTLEDYILRAERQALNDVLGRYTNNMSQAARTLGVSRPTFYRLLHKHRLR</sequence>
<dbReference type="Gene3D" id="1.10.8.60">
    <property type="match status" value="1"/>
</dbReference>
<proteinExistence type="predicted"/>
<comment type="caution">
    <text evidence="6">The sequence shown here is derived from an EMBL/GenBank/DDBJ whole genome shotgun (WGS) entry which is preliminary data.</text>
</comment>
<feature type="domain" description="Sigma-54 factor interaction" evidence="5">
    <location>
        <begin position="135"/>
        <end position="330"/>
    </location>
</feature>
<evidence type="ECO:0000259" key="5">
    <source>
        <dbReference type="PROSITE" id="PS50045"/>
    </source>
</evidence>
<keyword evidence="2" id="KW-0067">ATP-binding</keyword>